<dbReference type="InParanoid" id="A0A2H3DFL1"/>
<dbReference type="AlphaFoldDB" id="A0A2H3DFL1"/>
<protein>
    <submittedName>
        <fullName evidence="1">Uncharacterized protein</fullName>
    </submittedName>
</protein>
<dbReference type="OrthoDB" id="10629033at2759"/>
<evidence type="ECO:0000313" key="1">
    <source>
        <dbReference type="EMBL" id="PBK86256.1"/>
    </source>
</evidence>
<dbReference type="EMBL" id="KZ293685">
    <property type="protein sequence ID" value="PBK86256.1"/>
    <property type="molecule type" value="Genomic_DNA"/>
</dbReference>
<organism evidence="1 2">
    <name type="scientific">Armillaria gallica</name>
    <name type="common">Bulbous honey fungus</name>
    <name type="synonym">Armillaria bulbosa</name>
    <dbReference type="NCBI Taxonomy" id="47427"/>
    <lineage>
        <taxon>Eukaryota</taxon>
        <taxon>Fungi</taxon>
        <taxon>Dikarya</taxon>
        <taxon>Basidiomycota</taxon>
        <taxon>Agaricomycotina</taxon>
        <taxon>Agaricomycetes</taxon>
        <taxon>Agaricomycetidae</taxon>
        <taxon>Agaricales</taxon>
        <taxon>Marasmiineae</taxon>
        <taxon>Physalacriaceae</taxon>
        <taxon>Armillaria</taxon>
    </lineage>
</organism>
<gene>
    <name evidence="1" type="ORF">ARMGADRAFT_539374</name>
</gene>
<reference evidence="2" key="1">
    <citation type="journal article" date="2017" name="Nat. Ecol. Evol.">
        <title>Genome expansion and lineage-specific genetic innovations in the forest pathogenic fungi Armillaria.</title>
        <authorList>
            <person name="Sipos G."/>
            <person name="Prasanna A.N."/>
            <person name="Walter M.C."/>
            <person name="O'Connor E."/>
            <person name="Balint B."/>
            <person name="Krizsan K."/>
            <person name="Kiss B."/>
            <person name="Hess J."/>
            <person name="Varga T."/>
            <person name="Slot J."/>
            <person name="Riley R."/>
            <person name="Boka B."/>
            <person name="Rigling D."/>
            <person name="Barry K."/>
            <person name="Lee J."/>
            <person name="Mihaltcheva S."/>
            <person name="LaButti K."/>
            <person name="Lipzen A."/>
            <person name="Waldron R."/>
            <person name="Moloney N.M."/>
            <person name="Sperisen C."/>
            <person name="Kredics L."/>
            <person name="Vagvoelgyi C."/>
            <person name="Patrignani A."/>
            <person name="Fitzpatrick D."/>
            <person name="Nagy I."/>
            <person name="Doyle S."/>
            <person name="Anderson J.B."/>
            <person name="Grigoriev I.V."/>
            <person name="Gueldener U."/>
            <person name="Muensterkoetter M."/>
            <person name="Nagy L.G."/>
        </authorList>
    </citation>
    <scope>NUCLEOTIDE SEQUENCE [LARGE SCALE GENOMIC DNA]</scope>
    <source>
        <strain evidence="2">Ar21-2</strain>
    </source>
</reference>
<dbReference type="Proteomes" id="UP000217790">
    <property type="component" value="Unassembled WGS sequence"/>
</dbReference>
<accession>A0A2H3DFL1</accession>
<sequence length="151" mass="17050">MKNSLDQRRDTDILSVVRKECWDEKKEAKCRRREIVSVAVFIHASTTHVLADLPALQSRHLSGVASVLLREGVVLVYDLCPSLTKADYRANVRSNSEGTTRYDKDSLSESEALGKLFAAVSCARARVVFTDDMLPECIREGREAREWTINH</sequence>
<evidence type="ECO:0000313" key="2">
    <source>
        <dbReference type="Proteomes" id="UP000217790"/>
    </source>
</evidence>
<keyword evidence="2" id="KW-1185">Reference proteome</keyword>
<name>A0A2H3DFL1_ARMGA</name>
<proteinExistence type="predicted"/>